<protein>
    <recommendedName>
        <fullName evidence="9">phosphate acyltransferase</fullName>
        <ecNumber evidence="9">2.3.1.274</ecNumber>
    </recommendedName>
</protein>
<dbReference type="EMBL" id="UINC01000143">
    <property type="protein sequence ID" value="SUZ49913.1"/>
    <property type="molecule type" value="Genomic_DNA"/>
</dbReference>
<dbReference type="PIRSF" id="PIRSF002465">
    <property type="entry name" value="Phsphlp_syn_PlsX"/>
    <property type="match status" value="1"/>
</dbReference>
<reference evidence="11" key="1">
    <citation type="submission" date="2018-05" db="EMBL/GenBank/DDBJ databases">
        <authorList>
            <person name="Lanie J.A."/>
            <person name="Ng W.-L."/>
            <person name="Kazmierczak K.M."/>
            <person name="Andrzejewski T.M."/>
            <person name="Davidsen T.M."/>
            <person name="Wayne K.J."/>
            <person name="Tettelin H."/>
            <person name="Glass J.I."/>
            <person name="Rusch D."/>
            <person name="Podicherti R."/>
            <person name="Tsui H.-C.T."/>
            <person name="Winkler M.E."/>
        </authorList>
    </citation>
    <scope>NUCLEOTIDE SEQUENCE</scope>
</reference>
<dbReference type="GO" id="GO:0006633">
    <property type="term" value="P:fatty acid biosynthetic process"/>
    <property type="evidence" value="ECO:0007669"/>
    <property type="project" value="InterPro"/>
</dbReference>
<comment type="subunit">
    <text evidence="10">Homodimer. Probably interacts with PlsY.</text>
</comment>
<evidence type="ECO:0000256" key="5">
    <source>
        <dbReference type="ARBA" id="ARBA00022679"/>
    </source>
</evidence>
<evidence type="ECO:0000256" key="8">
    <source>
        <dbReference type="ARBA" id="ARBA00023264"/>
    </source>
</evidence>
<comment type="catalytic activity">
    <reaction evidence="1">
        <text>a fatty acyl-[ACP] + phosphate = an acyl phosphate + holo-[ACP]</text>
        <dbReference type="Rhea" id="RHEA:42292"/>
        <dbReference type="Rhea" id="RHEA-COMP:9685"/>
        <dbReference type="Rhea" id="RHEA-COMP:14125"/>
        <dbReference type="ChEBI" id="CHEBI:43474"/>
        <dbReference type="ChEBI" id="CHEBI:59918"/>
        <dbReference type="ChEBI" id="CHEBI:64479"/>
        <dbReference type="ChEBI" id="CHEBI:138651"/>
        <dbReference type="EC" id="2.3.1.274"/>
    </reaction>
</comment>
<proteinExistence type="inferred from homology"/>
<accession>A0A381N8M2</accession>
<dbReference type="NCBIfam" id="TIGR00182">
    <property type="entry name" value="plsX"/>
    <property type="match status" value="1"/>
</dbReference>
<dbReference type="Pfam" id="PF02504">
    <property type="entry name" value="FA_synthesis"/>
    <property type="match status" value="1"/>
</dbReference>
<keyword evidence="4" id="KW-0444">Lipid biosynthesis</keyword>
<dbReference type="InterPro" id="IPR003664">
    <property type="entry name" value="FA_synthesis"/>
</dbReference>
<keyword evidence="6" id="KW-0443">Lipid metabolism</keyword>
<gene>
    <name evidence="11" type="ORF">METZ01_LOCUS2767</name>
</gene>
<evidence type="ECO:0000256" key="6">
    <source>
        <dbReference type="ARBA" id="ARBA00023098"/>
    </source>
</evidence>
<dbReference type="InterPro" id="IPR012281">
    <property type="entry name" value="Phospholipid_synth_PlsX-like"/>
</dbReference>
<dbReference type="GO" id="GO:0008654">
    <property type="term" value="P:phospholipid biosynthetic process"/>
    <property type="evidence" value="ECO:0007669"/>
    <property type="project" value="UniProtKB-KW"/>
</dbReference>
<name>A0A381N8M2_9ZZZZ</name>
<dbReference type="GO" id="GO:0043811">
    <property type="term" value="F:phosphate:acyl-[acyl carrier protein] acyltransferase activity"/>
    <property type="evidence" value="ECO:0007669"/>
    <property type="project" value="UniProtKB-EC"/>
</dbReference>
<keyword evidence="5" id="KW-0808">Transferase</keyword>
<dbReference type="GO" id="GO:0005737">
    <property type="term" value="C:cytoplasm"/>
    <property type="evidence" value="ECO:0007669"/>
    <property type="project" value="UniProtKB-SubCell"/>
</dbReference>
<evidence type="ECO:0000256" key="2">
    <source>
        <dbReference type="ARBA" id="ARBA00004496"/>
    </source>
</evidence>
<evidence type="ECO:0000256" key="4">
    <source>
        <dbReference type="ARBA" id="ARBA00022516"/>
    </source>
</evidence>
<keyword evidence="8" id="KW-1208">Phospholipid metabolism</keyword>
<evidence type="ECO:0000256" key="1">
    <source>
        <dbReference type="ARBA" id="ARBA00001232"/>
    </source>
</evidence>
<dbReference type="HAMAP" id="MF_00019">
    <property type="entry name" value="PlsX"/>
    <property type="match status" value="1"/>
</dbReference>
<organism evidence="11">
    <name type="scientific">marine metagenome</name>
    <dbReference type="NCBI Taxonomy" id="408172"/>
    <lineage>
        <taxon>unclassified sequences</taxon>
        <taxon>metagenomes</taxon>
        <taxon>ecological metagenomes</taxon>
    </lineage>
</organism>
<dbReference type="AlphaFoldDB" id="A0A381N8M2"/>
<dbReference type="EC" id="2.3.1.274" evidence="9"/>
<dbReference type="PANTHER" id="PTHR30100">
    <property type="entry name" value="FATTY ACID/PHOSPHOLIPID SYNTHESIS PROTEIN PLSX"/>
    <property type="match status" value="1"/>
</dbReference>
<evidence type="ECO:0000313" key="11">
    <source>
        <dbReference type="EMBL" id="SUZ49913.1"/>
    </source>
</evidence>
<evidence type="ECO:0000256" key="10">
    <source>
        <dbReference type="ARBA" id="ARBA00046608"/>
    </source>
</evidence>
<sequence length="333" mass="36173">MKIALDAMGGDFAPAAVIKGAIEALSCTPKNVELILLGNEDLIQKEFSSPLPSRISIHHCPDSITIQDRASTVVKSKPDSSIVQGIKMVKENKVNGFISAGHTGAVLAASLLILGRIPGVRRPALGVYIPTNMGGKILCDVGANPDAKPFHLFQFATMGSHYLDHIEGCKHPKIGLVNIGEESNKGSDLYRETYKIFKDNFPNFVGNVEGRNLLNSEANVLICDGFVGNTLLKFAESWIDIFGSELRTKIKEKLSYKFGAFLLKPVFEDIRKNYDYEEHGGVPLLGVNGVSIIAHGSAGCKSIKNSILAAKKCIEKNLIEDTKNSISNYLELD</sequence>
<comment type="subcellular location">
    <subcellularLocation>
        <location evidence="2">Cytoplasm</location>
    </subcellularLocation>
</comment>
<keyword evidence="3" id="KW-0963">Cytoplasm</keyword>
<keyword evidence="7" id="KW-0594">Phospholipid biosynthesis</keyword>
<dbReference type="Gene3D" id="3.40.718.10">
    <property type="entry name" value="Isopropylmalate Dehydrogenase"/>
    <property type="match status" value="1"/>
</dbReference>
<evidence type="ECO:0000256" key="7">
    <source>
        <dbReference type="ARBA" id="ARBA00023209"/>
    </source>
</evidence>
<dbReference type="SUPFAM" id="SSF53659">
    <property type="entry name" value="Isocitrate/Isopropylmalate dehydrogenase-like"/>
    <property type="match status" value="1"/>
</dbReference>
<evidence type="ECO:0000256" key="3">
    <source>
        <dbReference type="ARBA" id="ARBA00022490"/>
    </source>
</evidence>
<dbReference type="PANTHER" id="PTHR30100:SF1">
    <property type="entry name" value="PHOSPHATE ACYLTRANSFERASE"/>
    <property type="match status" value="1"/>
</dbReference>
<evidence type="ECO:0000256" key="9">
    <source>
        <dbReference type="ARBA" id="ARBA00024069"/>
    </source>
</evidence>